<dbReference type="SUPFAM" id="SSF48452">
    <property type="entry name" value="TPR-like"/>
    <property type="match status" value="1"/>
</dbReference>
<dbReference type="Gene3D" id="1.25.40.10">
    <property type="entry name" value="Tetratricopeptide repeat domain"/>
    <property type="match status" value="1"/>
</dbReference>
<dbReference type="InterPro" id="IPR019734">
    <property type="entry name" value="TPR_rpt"/>
</dbReference>
<keyword evidence="1" id="KW-0469">Meiosis</keyword>
<dbReference type="KEGG" id="cmos:111456413"/>
<evidence type="ECO:0000313" key="5">
    <source>
        <dbReference type="RefSeq" id="XP_022954029.1"/>
    </source>
</evidence>
<dbReference type="PANTHER" id="PTHR40375:SF2">
    <property type="entry name" value="SPORULATION-SPECIFIC PROTEIN 22"/>
    <property type="match status" value="1"/>
</dbReference>
<sequence length="949" mass="105851">MRIAEIPSPSQGPSQSQSQSQQQQQQQSHSQFRFDLFNPILLQIESSIKKAEFLSSASAADHPLSPIIPDDLRHSLTLLAQLTPFPNSTKLHIWKLSYRLWNACVDLANTSATCRSSTEHANLRHVASDLLYLAGDVDGVPSPAAKSASFYYKTGLIWHSLKNFELASSCFERASDIVSKLDLTMVADAGAKKLLLDLNIARSRTAWQVSDRNLAVVLLSRAKGLMFGSPEHYKALGDEYLAFGKIELSKGETHAFREALKLLNEALDLYEKGLRLARAREEMVEFKALRSKTLRFISAVHLQVEEFESVIKCVRLLRDGDCGDNHPSLPVLAMKAWLGLGRHGEAEKELRGMIENKGIPESAWVSAVETYFEAVGGAGAETAMGVFMGLLDRCHVSAGAAVRVAHKVVGHAGEVSEVRARVAAKLVSDERVLTLFRKEPAAKHRKTMYTLLWNCAADHFRSKGYEISAEMFEKSMLYIPYDIENRNLRAKGFRVLCLCYLGLSQLDRAQEYVNEAEKLEPSIACAFLKFKISLLKSDNTAAINQIQSMMSCLDFTPDFLSLSAHEAVACRAFPVAVASLSSLLDFYSTGKSMIAREVVVLRTLVTILTQEPSDDSEIFGVLKRACDRAIELGAGCFFGEGEVGKREQNWFAVACWNLGTRMGKERKFELCAEFLLLASKFYTALSDEEQVDENNVIVFRSLTLAVTAMIASEEQTNTTLSNAKIKQAKELLDRAGKIMKLISTEKKVNNEEIHRLEAEKLFIYTLSAYDIYGRLNDSGSQQLLVKRFASSKVCNYKYLLQIGLYALQGTRFNQDVANFALNECLSALLSSPSPDYHTVALVFRKLISITSISKGEADDDAVYEMYRQAYRIMVGLKEGEYPLEEGKWLAMTAWNRASVPVRMGQSEMAKKWMDLGLEIGRHVGGMETYCACMEEFVNGFQNKSSMQTE</sequence>
<protein>
    <recommendedName>
        <fullName evidence="2">Protein ZIP4 homolog</fullName>
    </recommendedName>
</protein>
<evidence type="ECO:0000256" key="2">
    <source>
        <dbReference type="ARBA" id="ARBA00031845"/>
    </source>
</evidence>
<evidence type="ECO:0000256" key="1">
    <source>
        <dbReference type="ARBA" id="ARBA00023254"/>
    </source>
</evidence>
<organism evidence="4 5">
    <name type="scientific">Cucurbita moschata</name>
    <name type="common">Winter crookneck squash</name>
    <name type="synonym">Cucurbita pepo var. moschata</name>
    <dbReference type="NCBI Taxonomy" id="3662"/>
    <lineage>
        <taxon>Eukaryota</taxon>
        <taxon>Viridiplantae</taxon>
        <taxon>Streptophyta</taxon>
        <taxon>Embryophyta</taxon>
        <taxon>Tracheophyta</taxon>
        <taxon>Spermatophyta</taxon>
        <taxon>Magnoliopsida</taxon>
        <taxon>eudicotyledons</taxon>
        <taxon>Gunneridae</taxon>
        <taxon>Pentapetalae</taxon>
        <taxon>rosids</taxon>
        <taxon>fabids</taxon>
        <taxon>Cucurbitales</taxon>
        <taxon>Cucurbitaceae</taxon>
        <taxon>Cucurbiteae</taxon>
        <taxon>Cucurbita</taxon>
    </lineage>
</organism>
<evidence type="ECO:0000256" key="3">
    <source>
        <dbReference type="SAM" id="MobiDB-lite"/>
    </source>
</evidence>
<dbReference type="GO" id="GO:0051321">
    <property type="term" value="P:meiotic cell cycle"/>
    <property type="evidence" value="ECO:0007669"/>
    <property type="project" value="UniProtKB-KW"/>
</dbReference>
<gene>
    <name evidence="5" type="primary">LOC111456413</name>
</gene>
<feature type="region of interest" description="Disordered" evidence="3">
    <location>
        <begin position="1"/>
        <end position="28"/>
    </location>
</feature>
<accession>A0A6J1GRN6</accession>
<proteinExistence type="predicted"/>
<dbReference type="GeneID" id="111456413"/>
<name>A0A6J1GRN6_CUCMO</name>
<dbReference type="AlphaFoldDB" id="A0A6J1GRN6"/>
<dbReference type="SMART" id="SM00028">
    <property type="entry name" value="TPR"/>
    <property type="match status" value="2"/>
</dbReference>
<keyword evidence="4" id="KW-1185">Reference proteome</keyword>
<dbReference type="RefSeq" id="XP_022954029.1">
    <property type="nucleotide sequence ID" value="XM_023098261.1"/>
</dbReference>
<reference evidence="5" key="1">
    <citation type="submission" date="2025-08" db="UniProtKB">
        <authorList>
            <consortium name="RefSeq"/>
        </authorList>
    </citation>
    <scope>IDENTIFICATION</scope>
    <source>
        <tissue evidence="5">Young leaves</tissue>
    </source>
</reference>
<feature type="compositionally biased region" description="Low complexity" evidence="3">
    <location>
        <begin position="7"/>
        <end position="28"/>
    </location>
</feature>
<dbReference type="InterPro" id="IPR013940">
    <property type="entry name" value="Spo22/ZIP4/TEX11"/>
</dbReference>
<dbReference type="InterPro" id="IPR011990">
    <property type="entry name" value="TPR-like_helical_dom_sf"/>
</dbReference>
<dbReference type="GO" id="GO:0090173">
    <property type="term" value="P:regulation of synaptonemal complex assembly"/>
    <property type="evidence" value="ECO:0007669"/>
    <property type="project" value="InterPro"/>
</dbReference>
<evidence type="ECO:0000313" key="4">
    <source>
        <dbReference type="Proteomes" id="UP000504609"/>
    </source>
</evidence>
<dbReference type="InterPro" id="IPR039057">
    <property type="entry name" value="Spo22/ZIP4"/>
</dbReference>
<dbReference type="Pfam" id="PF08631">
    <property type="entry name" value="SPO22"/>
    <property type="match status" value="1"/>
</dbReference>
<dbReference type="Proteomes" id="UP000504609">
    <property type="component" value="Unplaced"/>
</dbReference>
<dbReference type="PANTHER" id="PTHR40375">
    <property type="entry name" value="SPORULATION-SPECIFIC PROTEIN 22"/>
    <property type="match status" value="1"/>
</dbReference>